<sequence length="60" mass="7237">MQHHYCSLFELLPRRRELALARERSRLSETLLPEQEAGRECTRWHGIGMSGNYIFMDWEE</sequence>
<protein>
    <submittedName>
        <fullName evidence="1">Uncharacterized protein</fullName>
    </submittedName>
</protein>
<name>A0A4D6LD30_VIGUN</name>
<proteinExistence type="predicted"/>
<evidence type="ECO:0000313" key="2">
    <source>
        <dbReference type="Proteomes" id="UP000501690"/>
    </source>
</evidence>
<keyword evidence="2" id="KW-1185">Reference proteome</keyword>
<dbReference type="AlphaFoldDB" id="A0A4D6LD30"/>
<gene>
    <name evidence="1" type="ORF">DEO72_LG3g1015</name>
</gene>
<evidence type="ECO:0000313" key="1">
    <source>
        <dbReference type="EMBL" id="QCD86492.1"/>
    </source>
</evidence>
<accession>A0A4D6LD30</accession>
<reference evidence="1 2" key="1">
    <citation type="submission" date="2019-04" db="EMBL/GenBank/DDBJ databases">
        <title>An improved genome assembly and genetic linkage map for asparagus bean, Vigna unguiculata ssp. sesquipedialis.</title>
        <authorList>
            <person name="Xia Q."/>
            <person name="Zhang R."/>
            <person name="Dong Y."/>
        </authorList>
    </citation>
    <scope>NUCLEOTIDE SEQUENCE [LARGE SCALE GENOMIC DNA]</scope>
    <source>
        <tissue evidence="1">Leaf</tissue>
    </source>
</reference>
<dbReference type="EMBL" id="CP039347">
    <property type="protein sequence ID" value="QCD86492.1"/>
    <property type="molecule type" value="Genomic_DNA"/>
</dbReference>
<organism evidence="1 2">
    <name type="scientific">Vigna unguiculata</name>
    <name type="common">Cowpea</name>
    <dbReference type="NCBI Taxonomy" id="3917"/>
    <lineage>
        <taxon>Eukaryota</taxon>
        <taxon>Viridiplantae</taxon>
        <taxon>Streptophyta</taxon>
        <taxon>Embryophyta</taxon>
        <taxon>Tracheophyta</taxon>
        <taxon>Spermatophyta</taxon>
        <taxon>Magnoliopsida</taxon>
        <taxon>eudicotyledons</taxon>
        <taxon>Gunneridae</taxon>
        <taxon>Pentapetalae</taxon>
        <taxon>rosids</taxon>
        <taxon>fabids</taxon>
        <taxon>Fabales</taxon>
        <taxon>Fabaceae</taxon>
        <taxon>Papilionoideae</taxon>
        <taxon>50 kb inversion clade</taxon>
        <taxon>NPAAA clade</taxon>
        <taxon>indigoferoid/millettioid clade</taxon>
        <taxon>Phaseoleae</taxon>
        <taxon>Vigna</taxon>
    </lineage>
</organism>
<dbReference type="Proteomes" id="UP000501690">
    <property type="component" value="Linkage Group LG3"/>
</dbReference>